<keyword evidence="2" id="KW-1185">Reference proteome</keyword>
<dbReference type="OrthoDB" id="9968216at2"/>
<organism evidence="1 2">
    <name type="scientific">Aeoliella mucimassa</name>
    <dbReference type="NCBI Taxonomy" id="2527972"/>
    <lineage>
        <taxon>Bacteria</taxon>
        <taxon>Pseudomonadati</taxon>
        <taxon>Planctomycetota</taxon>
        <taxon>Planctomycetia</taxon>
        <taxon>Pirellulales</taxon>
        <taxon>Lacipirellulaceae</taxon>
        <taxon>Aeoliella</taxon>
    </lineage>
</organism>
<protein>
    <submittedName>
        <fullName evidence="1">Uncharacterized protein</fullName>
    </submittedName>
</protein>
<gene>
    <name evidence="1" type="ORF">Pan181_02930</name>
</gene>
<name>A0A518AHB2_9BACT</name>
<evidence type="ECO:0000313" key="2">
    <source>
        <dbReference type="Proteomes" id="UP000315750"/>
    </source>
</evidence>
<accession>A0A518AHB2</accession>
<dbReference type="KEGG" id="amuc:Pan181_02930"/>
<sequence length="121" mass="13541">MDKFDDVTSWVREAGYYATPVEQLEDWDRVCLASKRRDGGGYTGNSFWVTFLANTWILGTWADRRYKFPDAGTLKSFCVQALSDHPNEVLAAIDAKIMRHSGITEISESELDDLIAASNGS</sequence>
<reference evidence="1 2" key="1">
    <citation type="submission" date="2019-02" db="EMBL/GenBank/DDBJ databases">
        <title>Deep-cultivation of Planctomycetes and their phenomic and genomic characterization uncovers novel biology.</title>
        <authorList>
            <person name="Wiegand S."/>
            <person name="Jogler M."/>
            <person name="Boedeker C."/>
            <person name="Pinto D."/>
            <person name="Vollmers J."/>
            <person name="Rivas-Marin E."/>
            <person name="Kohn T."/>
            <person name="Peeters S.H."/>
            <person name="Heuer A."/>
            <person name="Rast P."/>
            <person name="Oberbeckmann S."/>
            <person name="Bunk B."/>
            <person name="Jeske O."/>
            <person name="Meyerdierks A."/>
            <person name="Storesund J.E."/>
            <person name="Kallscheuer N."/>
            <person name="Luecker S."/>
            <person name="Lage O.M."/>
            <person name="Pohl T."/>
            <person name="Merkel B.J."/>
            <person name="Hornburger P."/>
            <person name="Mueller R.-W."/>
            <person name="Bruemmer F."/>
            <person name="Labrenz M."/>
            <person name="Spormann A.M."/>
            <person name="Op den Camp H."/>
            <person name="Overmann J."/>
            <person name="Amann R."/>
            <person name="Jetten M.S.M."/>
            <person name="Mascher T."/>
            <person name="Medema M.H."/>
            <person name="Devos D.P."/>
            <person name="Kaster A.-K."/>
            <person name="Ovreas L."/>
            <person name="Rohde M."/>
            <person name="Galperin M.Y."/>
            <person name="Jogler C."/>
        </authorList>
    </citation>
    <scope>NUCLEOTIDE SEQUENCE [LARGE SCALE GENOMIC DNA]</scope>
    <source>
        <strain evidence="1 2">Pan181</strain>
    </source>
</reference>
<evidence type="ECO:0000313" key="1">
    <source>
        <dbReference type="EMBL" id="QDU54113.1"/>
    </source>
</evidence>
<proteinExistence type="predicted"/>
<dbReference type="AlphaFoldDB" id="A0A518AHB2"/>
<dbReference type="Proteomes" id="UP000315750">
    <property type="component" value="Chromosome"/>
</dbReference>
<dbReference type="RefSeq" id="WP_145245136.1">
    <property type="nucleotide sequence ID" value="NZ_CP036278.1"/>
</dbReference>
<dbReference type="EMBL" id="CP036278">
    <property type="protein sequence ID" value="QDU54113.1"/>
    <property type="molecule type" value="Genomic_DNA"/>
</dbReference>